<dbReference type="EMBL" id="BART01023262">
    <property type="protein sequence ID" value="GAH04960.1"/>
    <property type="molecule type" value="Genomic_DNA"/>
</dbReference>
<feature type="domain" description="Periplasmic binding protein" evidence="2">
    <location>
        <begin position="1"/>
        <end position="173"/>
    </location>
</feature>
<dbReference type="Gene3D" id="3.40.50.2300">
    <property type="match status" value="1"/>
</dbReference>
<dbReference type="GO" id="GO:0030288">
    <property type="term" value="C:outer membrane-bounded periplasmic space"/>
    <property type="evidence" value="ECO:0007669"/>
    <property type="project" value="TreeGrafter"/>
</dbReference>
<dbReference type="AlphaFoldDB" id="X1D9L2"/>
<dbReference type="SUPFAM" id="SSF53822">
    <property type="entry name" value="Periplasmic binding protein-like I"/>
    <property type="match status" value="1"/>
</dbReference>
<sequence>WDAEVAADARVSFVNQASFEGIGRTLVKNMGEAIDYEGQIAMLSATPQAPNQRQWVDWAYEELKDPKYENMEVVDVVFGDDLPEKSYEKALGLLKAYPDLKGIIGVSAVATPAAASAVMDEGLTGEVKVVGFGIPSTMEEYVLSGNCTKFVLWNTFDLGYVAATIMHKTCAGEFTGEPGETIELGRPTMGEPDGVYEVIVSVDGEPFVLLGLPMEFDESNIEEWADIL</sequence>
<name>X1D9L2_9ZZZZ</name>
<comment type="subcellular location">
    <subcellularLocation>
        <location evidence="1">Cell envelope</location>
    </subcellularLocation>
</comment>
<organism evidence="3">
    <name type="scientific">marine sediment metagenome</name>
    <dbReference type="NCBI Taxonomy" id="412755"/>
    <lineage>
        <taxon>unclassified sequences</taxon>
        <taxon>metagenomes</taxon>
        <taxon>ecological metagenomes</taxon>
    </lineage>
</organism>
<evidence type="ECO:0000259" key="2">
    <source>
        <dbReference type="Pfam" id="PF13407"/>
    </source>
</evidence>
<reference evidence="3" key="1">
    <citation type="journal article" date="2014" name="Front. Microbiol.">
        <title>High frequency of phylogenetically diverse reductive dehalogenase-homologous genes in deep subseafloor sedimentary metagenomes.</title>
        <authorList>
            <person name="Kawai M."/>
            <person name="Futagami T."/>
            <person name="Toyoda A."/>
            <person name="Takaki Y."/>
            <person name="Nishi S."/>
            <person name="Hori S."/>
            <person name="Arai W."/>
            <person name="Tsubouchi T."/>
            <person name="Morono Y."/>
            <person name="Uchiyama I."/>
            <person name="Ito T."/>
            <person name="Fujiyama A."/>
            <person name="Inagaki F."/>
            <person name="Takami H."/>
        </authorList>
    </citation>
    <scope>NUCLEOTIDE SEQUENCE</scope>
    <source>
        <strain evidence="3">Expedition CK06-06</strain>
    </source>
</reference>
<comment type="caution">
    <text evidence="3">The sequence shown here is derived from an EMBL/GenBank/DDBJ whole genome shotgun (WGS) entry which is preliminary data.</text>
</comment>
<dbReference type="Pfam" id="PF13407">
    <property type="entry name" value="Peripla_BP_4"/>
    <property type="match status" value="1"/>
</dbReference>
<dbReference type="PANTHER" id="PTHR30036:SF8">
    <property type="entry name" value="ABC-TYPE SUGAR TRANSPORT SYSTEM PERIPLASMIC COMPONENT-LIKE PROTEIN"/>
    <property type="match status" value="1"/>
</dbReference>
<dbReference type="PANTHER" id="PTHR30036">
    <property type="entry name" value="D-XYLOSE-BINDING PERIPLASMIC PROTEIN"/>
    <property type="match status" value="1"/>
</dbReference>
<feature type="non-terminal residue" evidence="3">
    <location>
        <position position="1"/>
    </location>
</feature>
<dbReference type="InterPro" id="IPR028082">
    <property type="entry name" value="Peripla_BP_I"/>
</dbReference>
<dbReference type="InterPro" id="IPR025997">
    <property type="entry name" value="SBP_2_dom"/>
</dbReference>
<protein>
    <recommendedName>
        <fullName evidence="2">Periplasmic binding protein domain-containing protein</fullName>
    </recommendedName>
</protein>
<accession>X1D9L2</accession>
<dbReference type="GO" id="GO:0030246">
    <property type="term" value="F:carbohydrate binding"/>
    <property type="evidence" value="ECO:0007669"/>
    <property type="project" value="TreeGrafter"/>
</dbReference>
<evidence type="ECO:0000313" key="3">
    <source>
        <dbReference type="EMBL" id="GAH04960.1"/>
    </source>
</evidence>
<proteinExistence type="predicted"/>
<dbReference type="InterPro" id="IPR050555">
    <property type="entry name" value="Bact_Solute-Bind_Prot2"/>
</dbReference>
<gene>
    <name evidence="3" type="ORF">S01H4_42375</name>
</gene>
<evidence type="ECO:0000256" key="1">
    <source>
        <dbReference type="ARBA" id="ARBA00004196"/>
    </source>
</evidence>